<dbReference type="Proteomes" id="UP000198131">
    <property type="component" value="Unassembled WGS sequence"/>
</dbReference>
<organism evidence="2 3">
    <name type="scientific">Hymenobacter gelipurpurascens</name>
    <dbReference type="NCBI Taxonomy" id="89968"/>
    <lineage>
        <taxon>Bacteria</taxon>
        <taxon>Pseudomonadati</taxon>
        <taxon>Bacteroidota</taxon>
        <taxon>Cytophagia</taxon>
        <taxon>Cytophagales</taxon>
        <taxon>Hymenobacteraceae</taxon>
        <taxon>Hymenobacter</taxon>
    </lineage>
</organism>
<evidence type="ECO:0000256" key="1">
    <source>
        <dbReference type="SAM" id="MobiDB-lite"/>
    </source>
</evidence>
<dbReference type="InterPro" id="IPR038713">
    <property type="entry name" value="Terminase_Gp1_N_sf"/>
</dbReference>
<dbReference type="Pfam" id="PF03592">
    <property type="entry name" value="Terminase_2"/>
    <property type="match status" value="1"/>
</dbReference>
<reference evidence="3" key="1">
    <citation type="submission" date="2017-06" db="EMBL/GenBank/DDBJ databases">
        <authorList>
            <person name="Varghese N."/>
            <person name="Submissions S."/>
        </authorList>
    </citation>
    <scope>NUCLEOTIDE SEQUENCE [LARGE SCALE GENOMIC DNA]</scope>
    <source>
        <strain evidence="3">DSM 11116</strain>
    </source>
</reference>
<name>A0A212T8K5_9BACT</name>
<dbReference type="InterPro" id="IPR005335">
    <property type="entry name" value="Terminase_ssu"/>
</dbReference>
<evidence type="ECO:0000313" key="3">
    <source>
        <dbReference type="Proteomes" id="UP000198131"/>
    </source>
</evidence>
<dbReference type="Gene3D" id="1.10.10.1400">
    <property type="entry name" value="Terminase, small subunit, N-terminal DNA-binding domain, HTH motif"/>
    <property type="match status" value="1"/>
</dbReference>
<feature type="region of interest" description="Disordered" evidence="1">
    <location>
        <begin position="236"/>
        <end position="255"/>
    </location>
</feature>
<dbReference type="RefSeq" id="WP_170934681.1">
    <property type="nucleotide sequence ID" value="NZ_FYEW01000001.1"/>
</dbReference>
<accession>A0A212T8K5</accession>
<proteinExistence type="predicted"/>
<keyword evidence="3" id="KW-1185">Reference proteome</keyword>
<dbReference type="GO" id="GO:0051276">
    <property type="term" value="P:chromosome organization"/>
    <property type="evidence" value="ECO:0007669"/>
    <property type="project" value="InterPro"/>
</dbReference>
<gene>
    <name evidence="2" type="ORF">SAMN06265337_0651</name>
</gene>
<evidence type="ECO:0000313" key="2">
    <source>
        <dbReference type="EMBL" id="SNC62345.1"/>
    </source>
</evidence>
<sequence length="255" mass="28842">MATGQPDESTTAAHSDKPLSHNQRRFAQFYALLWKGAPAARMAGYSEATAKQQATNMLADERIKAAVLEEAAKLHMSPEEAAARMAGWARVSMSDLLRFEEEPHTPRIMRPISELYEEVEQEIEFEDEYARRAGYSKKEMKMHRSKLVGLRRRLLRYEIIMQKDPDAKELSHGKTVMRKVAHVDLQKAKELHQLGAIKSYKPTRSGWAVELHDAKDATDKILKLLGAYAPVKVDHTTNGNDMPGSNIMMPDNGRD</sequence>
<protein>
    <submittedName>
        <fullName evidence="2">Terminase small subunit</fullName>
    </submittedName>
</protein>
<dbReference type="EMBL" id="FYEW01000001">
    <property type="protein sequence ID" value="SNC62345.1"/>
    <property type="molecule type" value="Genomic_DNA"/>
</dbReference>
<dbReference type="AlphaFoldDB" id="A0A212T8K5"/>